<dbReference type="SMART" id="SM00984">
    <property type="entry name" value="UDPG_MGDP_dh_C"/>
    <property type="match status" value="1"/>
</dbReference>
<sequence>MNVVCIGSGYVGSVTGTAFALLGQNTTIIDIDTSKVEMINSGKSPIYEPGLEALIQYAVEQKVLKAETSYKSVEDADVIFIGVGTPSKEDGTADLQYVKAAARDIGTALRNHKGFPVIINKSTVSIGTAEVVATIIEEASGLQAAKDFAVVSNPEFLREGYAVEDVFFPDRIVVGFNSDKANEIMQQLYARMLSRERYEEGLLRVLPELRPYMEKEKPVYFTTDTKSSEMLKYASNAFLAVKISYINEIAMLSERLGANALEVAKGMGLDSRIGNKFLEISSGWSGSCFPKDTAELLATSQKYNREIKLVNAAMEANDAMHNYVIEKIKTVLKSLNGKTVGILGLTFKPNTDDARKTQAEVIIRNLIDLGVNVRVHDPQGVPMFQKYNPKLVEGSSNAIVYCEQAEDVAERADAILLLTHWQEYLQIDWQKMSQMVRMGSASNAVHDGAYILDTRNFLDKQKLVELGFFYQGLGY</sequence>
<accession>A0A1E5L614</accession>
<feature type="binding site" evidence="10">
    <location>
        <position position="159"/>
    </location>
    <ligand>
        <name>NAD(+)</name>
        <dbReference type="ChEBI" id="CHEBI:57540"/>
    </ligand>
</feature>
<evidence type="ECO:0000256" key="8">
    <source>
        <dbReference type="PIRSR" id="PIRSR500134-1"/>
    </source>
</evidence>
<comment type="pathway">
    <text evidence="1">Nucleotide-sugar biosynthesis; UDP-alpha-D-glucuronate biosynthesis; UDP-alpha-D-glucuronate from UDP-alpha-D-glucose: step 1/1.</text>
</comment>
<feature type="binding site" evidence="9">
    <location>
        <begin position="156"/>
        <end position="159"/>
    </location>
    <ligand>
        <name>substrate</name>
    </ligand>
</feature>
<dbReference type="PANTHER" id="PTHR43750:SF3">
    <property type="entry name" value="UDP-GLUCOSE 6-DEHYDROGENASE TUAD"/>
    <property type="match status" value="1"/>
</dbReference>
<evidence type="ECO:0000313" key="12">
    <source>
        <dbReference type="EMBL" id="OEH85570.1"/>
    </source>
</evidence>
<dbReference type="InterPro" id="IPR014027">
    <property type="entry name" value="UDP-Glc/GDP-Man_DH_C"/>
</dbReference>
<dbReference type="Gene3D" id="3.40.50.720">
    <property type="entry name" value="NAD(P)-binding Rossmann-like Domain"/>
    <property type="match status" value="2"/>
</dbReference>
<evidence type="ECO:0000313" key="13">
    <source>
        <dbReference type="Proteomes" id="UP000095255"/>
    </source>
</evidence>
<feature type="binding site" evidence="9">
    <location>
        <position position="348"/>
    </location>
    <ligand>
        <name>substrate</name>
    </ligand>
</feature>
<evidence type="ECO:0000256" key="9">
    <source>
        <dbReference type="PIRSR" id="PIRSR500134-2"/>
    </source>
</evidence>
<feature type="binding site" evidence="10">
    <location>
        <position position="291"/>
    </location>
    <ligand>
        <name>NAD(+)</name>
        <dbReference type="ChEBI" id="CHEBI:57540"/>
    </ligand>
</feature>
<dbReference type="SUPFAM" id="SSF48179">
    <property type="entry name" value="6-phosphogluconate dehydrogenase C-terminal domain-like"/>
    <property type="match status" value="1"/>
</dbReference>
<dbReference type="NCBIfam" id="TIGR03026">
    <property type="entry name" value="NDP-sugDHase"/>
    <property type="match status" value="2"/>
</dbReference>
<keyword evidence="4 7" id="KW-0560">Oxidoreductase</keyword>
<evidence type="ECO:0000256" key="3">
    <source>
        <dbReference type="ARBA" id="ARBA00012954"/>
    </source>
</evidence>
<dbReference type="Proteomes" id="UP000095255">
    <property type="component" value="Unassembled WGS sequence"/>
</dbReference>
<feature type="active site" description="Nucleophile" evidence="8">
    <location>
        <position position="288"/>
    </location>
</feature>
<evidence type="ECO:0000256" key="6">
    <source>
        <dbReference type="ARBA" id="ARBA00047473"/>
    </source>
</evidence>
<comment type="catalytic activity">
    <reaction evidence="6 7">
        <text>UDP-alpha-D-glucose + 2 NAD(+) + H2O = UDP-alpha-D-glucuronate + 2 NADH + 3 H(+)</text>
        <dbReference type="Rhea" id="RHEA:23596"/>
        <dbReference type="ChEBI" id="CHEBI:15377"/>
        <dbReference type="ChEBI" id="CHEBI:15378"/>
        <dbReference type="ChEBI" id="CHEBI:57540"/>
        <dbReference type="ChEBI" id="CHEBI:57945"/>
        <dbReference type="ChEBI" id="CHEBI:58052"/>
        <dbReference type="ChEBI" id="CHEBI:58885"/>
        <dbReference type="EC" id="1.1.1.22"/>
    </reaction>
</comment>
<protein>
    <recommendedName>
        <fullName evidence="3 7">UDP-glucose 6-dehydrogenase</fullName>
        <ecNumber evidence="3 7">1.1.1.22</ecNumber>
    </recommendedName>
</protein>
<dbReference type="SUPFAM" id="SSF52413">
    <property type="entry name" value="UDP-glucose/GDP-mannose dehydrogenase C-terminal domain"/>
    <property type="match status" value="1"/>
</dbReference>
<dbReference type="Pfam" id="PF00984">
    <property type="entry name" value="UDPG_MGDP_dh"/>
    <property type="match status" value="1"/>
</dbReference>
<comment type="similarity">
    <text evidence="2 7">Belongs to the UDP-glucose/GDP-mannose dehydrogenase family.</text>
</comment>
<dbReference type="STRING" id="1390249.BHU72_15025"/>
<dbReference type="GO" id="GO:0000271">
    <property type="term" value="P:polysaccharide biosynthetic process"/>
    <property type="evidence" value="ECO:0007669"/>
    <property type="project" value="InterPro"/>
</dbReference>
<feature type="domain" description="UDP-glucose/GDP-mannose dehydrogenase C-terminal" evidence="11">
    <location>
        <begin position="341"/>
        <end position="460"/>
    </location>
</feature>
<evidence type="ECO:0000259" key="11">
    <source>
        <dbReference type="SMART" id="SM00984"/>
    </source>
</evidence>
<reference evidence="12 13" key="1">
    <citation type="submission" date="2016-09" db="EMBL/GenBank/DDBJ databases">
        <title>Desulfuribacillus arsenicus sp. nov., an obligately anaerobic, dissimilatory arsenic- and antimonate-reducing bacterium isolated from anoxic sediments.</title>
        <authorList>
            <person name="Abin C.A."/>
            <person name="Hollibaugh J.T."/>
        </authorList>
    </citation>
    <scope>NUCLEOTIDE SEQUENCE [LARGE SCALE GENOMIC DNA]</scope>
    <source>
        <strain evidence="12 13">MLFW-2</strain>
    </source>
</reference>
<dbReference type="InterPro" id="IPR014026">
    <property type="entry name" value="UDP-Glc/GDP-Man_DH_dimer"/>
</dbReference>
<dbReference type="InterPro" id="IPR036220">
    <property type="entry name" value="UDP-Glc/GDP-Man_DH_C_sf"/>
</dbReference>
<dbReference type="Pfam" id="PF03721">
    <property type="entry name" value="UDPG_MGDP_dh_N"/>
    <property type="match status" value="1"/>
</dbReference>
<name>A0A1E5L614_9FIRM</name>
<evidence type="ECO:0000256" key="7">
    <source>
        <dbReference type="PIRNR" id="PIRNR000124"/>
    </source>
</evidence>
<organism evidence="12 13">
    <name type="scientific">Desulfuribacillus stibiiarsenatis</name>
    <dbReference type="NCBI Taxonomy" id="1390249"/>
    <lineage>
        <taxon>Bacteria</taxon>
        <taxon>Bacillati</taxon>
        <taxon>Bacillota</taxon>
        <taxon>Desulfuribacillia</taxon>
        <taxon>Desulfuribacillales</taxon>
        <taxon>Desulfuribacillaceae</taxon>
        <taxon>Desulfuribacillus</taxon>
    </lineage>
</organism>
<dbReference type="PIRSF" id="PIRSF000124">
    <property type="entry name" value="UDPglc_GDPman_dh"/>
    <property type="match status" value="1"/>
</dbReference>
<dbReference type="PIRSF" id="PIRSF500134">
    <property type="entry name" value="UDPglc_DH_bac"/>
    <property type="match status" value="1"/>
</dbReference>
<dbReference type="InterPro" id="IPR001732">
    <property type="entry name" value="UDP-Glc/GDP-Man_DH_N"/>
</dbReference>
<dbReference type="EMBL" id="MJAT01000013">
    <property type="protein sequence ID" value="OEH85570.1"/>
    <property type="molecule type" value="Genomic_DNA"/>
</dbReference>
<feature type="binding site" evidence="10">
    <location>
        <position position="30"/>
    </location>
    <ligand>
        <name>NAD(+)</name>
        <dbReference type="ChEBI" id="CHEBI:57540"/>
    </ligand>
</feature>
<dbReference type="InterPro" id="IPR008927">
    <property type="entry name" value="6-PGluconate_DH-like_C_sf"/>
</dbReference>
<dbReference type="GO" id="GO:0006065">
    <property type="term" value="P:UDP-glucuronate biosynthetic process"/>
    <property type="evidence" value="ECO:0007669"/>
    <property type="project" value="UniProtKB-UniPathway"/>
</dbReference>
<evidence type="ECO:0000256" key="10">
    <source>
        <dbReference type="PIRSR" id="PIRSR500134-3"/>
    </source>
</evidence>
<dbReference type="Pfam" id="PF03720">
    <property type="entry name" value="UDPG_MGDP_dh_C"/>
    <property type="match status" value="1"/>
</dbReference>
<keyword evidence="5 7" id="KW-0520">NAD</keyword>
<feature type="binding site" evidence="10">
    <location>
        <position position="85"/>
    </location>
    <ligand>
        <name>NAD(+)</name>
        <dbReference type="ChEBI" id="CHEBI:57540"/>
    </ligand>
</feature>
<evidence type="ECO:0000256" key="4">
    <source>
        <dbReference type="ARBA" id="ARBA00023002"/>
    </source>
</evidence>
<dbReference type="GO" id="GO:0051287">
    <property type="term" value="F:NAD binding"/>
    <property type="evidence" value="ECO:0007669"/>
    <property type="project" value="InterPro"/>
</dbReference>
<dbReference type="OrthoDB" id="9803238at2"/>
<comment type="caution">
    <text evidence="12">The sequence shown here is derived from an EMBL/GenBank/DDBJ whole genome shotgun (WGS) entry which is preliminary data.</text>
</comment>
<evidence type="ECO:0000256" key="2">
    <source>
        <dbReference type="ARBA" id="ARBA00006601"/>
    </source>
</evidence>
<feature type="binding site" evidence="10">
    <location>
        <position position="123"/>
    </location>
    <ligand>
        <name>NAD(+)</name>
        <dbReference type="ChEBI" id="CHEBI:57540"/>
    </ligand>
</feature>
<feature type="binding site" evidence="9">
    <location>
        <begin position="277"/>
        <end position="281"/>
    </location>
    <ligand>
        <name>substrate</name>
    </ligand>
</feature>
<dbReference type="InterPro" id="IPR028357">
    <property type="entry name" value="UDPglc_DH_bac"/>
</dbReference>
<gene>
    <name evidence="12" type="ORF">BHU72_15025</name>
</gene>
<evidence type="ECO:0000256" key="1">
    <source>
        <dbReference type="ARBA" id="ARBA00004701"/>
    </source>
</evidence>
<keyword evidence="13" id="KW-1185">Reference proteome</keyword>
<dbReference type="InterPro" id="IPR017476">
    <property type="entry name" value="UDP-Glc/GDP-Man"/>
</dbReference>
<dbReference type="SUPFAM" id="SSF51735">
    <property type="entry name" value="NAD(P)-binding Rossmann-fold domains"/>
    <property type="match status" value="1"/>
</dbReference>
<feature type="binding site" evidence="10">
    <location>
        <position position="355"/>
    </location>
    <ligand>
        <name>NAD(+)</name>
        <dbReference type="ChEBI" id="CHEBI:57540"/>
    </ligand>
</feature>
<dbReference type="Gene3D" id="1.20.5.100">
    <property type="entry name" value="Cytochrome c1, transmembrane anchor, C-terminal"/>
    <property type="match status" value="1"/>
</dbReference>
<dbReference type="GO" id="GO:0003979">
    <property type="term" value="F:UDP-glucose 6-dehydrogenase activity"/>
    <property type="evidence" value="ECO:0007669"/>
    <property type="project" value="UniProtKB-EC"/>
</dbReference>
<feature type="binding site" evidence="10">
    <location>
        <position position="35"/>
    </location>
    <ligand>
        <name>NAD(+)</name>
        <dbReference type="ChEBI" id="CHEBI:57540"/>
    </ligand>
</feature>
<dbReference type="EC" id="1.1.1.22" evidence="3 7"/>
<proteinExistence type="inferred from homology"/>
<dbReference type="InterPro" id="IPR036291">
    <property type="entry name" value="NAD(P)-bd_dom_sf"/>
</dbReference>
<dbReference type="UniPathway" id="UPA00038">
    <property type="reaction ID" value="UER00491"/>
</dbReference>
<feature type="binding site" evidence="9">
    <location>
        <position position="232"/>
    </location>
    <ligand>
        <name>substrate</name>
    </ligand>
</feature>
<dbReference type="AlphaFoldDB" id="A0A1E5L614"/>
<dbReference type="PANTHER" id="PTHR43750">
    <property type="entry name" value="UDP-GLUCOSE 6-DEHYDROGENASE TUAD"/>
    <property type="match status" value="1"/>
</dbReference>
<evidence type="ECO:0000256" key="5">
    <source>
        <dbReference type="ARBA" id="ARBA00023027"/>
    </source>
</evidence>